<keyword evidence="2" id="KW-1185">Reference proteome</keyword>
<gene>
    <name evidence="1" type="ORF">AFUS01_LOCUS39346</name>
</gene>
<dbReference type="EMBL" id="CAJVCH010551660">
    <property type="protein sequence ID" value="CAG7829485.1"/>
    <property type="molecule type" value="Genomic_DNA"/>
</dbReference>
<evidence type="ECO:0000313" key="2">
    <source>
        <dbReference type="Proteomes" id="UP000708208"/>
    </source>
</evidence>
<accession>A0A8J2PMV6</accession>
<reference evidence="1" key="1">
    <citation type="submission" date="2021-06" db="EMBL/GenBank/DDBJ databases">
        <authorList>
            <person name="Hodson N. C."/>
            <person name="Mongue J. A."/>
            <person name="Jaron S. K."/>
        </authorList>
    </citation>
    <scope>NUCLEOTIDE SEQUENCE</scope>
</reference>
<feature type="non-terminal residue" evidence="1">
    <location>
        <position position="1"/>
    </location>
</feature>
<evidence type="ECO:0000313" key="1">
    <source>
        <dbReference type="EMBL" id="CAG7829485.1"/>
    </source>
</evidence>
<dbReference type="AlphaFoldDB" id="A0A8J2PMV6"/>
<proteinExistence type="predicted"/>
<organism evidence="1 2">
    <name type="scientific">Allacma fusca</name>
    <dbReference type="NCBI Taxonomy" id="39272"/>
    <lineage>
        <taxon>Eukaryota</taxon>
        <taxon>Metazoa</taxon>
        <taxon>Ecdysozoa</taxon>
        <taxon>Arthropoda</taxon>
        <taxon>Hexapoda</taxon>
        <taxon>Collembola</taxon>
        <taxon>Symphypleona</taxon>
        <taxon>Sminthuridae</taxon>
        <taxon>Allacma</taxon>
    </lineage>
</organism>
<name>A0A8J2PMV6_9HEXA</name>
<dbReference type="Proteomes" id="UP000708208">
    <property type="component" value="Unassembled WGS sequence"/>
</dbReference>
<sequence length="51" mass="5740">ELTEEILADNLGVLLKFGFPLERFHQADVFARPDSTARASMECNWVSNSTL</sequence>
<comment type="caution">
    <text evidence="1">The sequence shown here is derived from an EMBL/GenBank/DDBJ whole genome shotgun (WGS) entry which is preliminary data.</text>
</comment>
<protein>
    <submittedName>
        <fullName evidence="1">Uncharacterized protein</fullName>
    </submittedName>
</protein>